<comment type="caution">
    <text evidence="2">The sequence shown here is derived from an EMBL/GenBank/DDBJ whole genome shotgun (WGS) entry which is preliminary data.</text>
</comment>
<proteinExistence type="predicted"/>
<evidence type="ECO:0000313" key="2">
    <source>
        <dbReference type="EMBL" id="KAF3492793.1"/>
    </source>
</evidence>
<dbReference type="Proteomes" id="UP000266723">
    <property type="component" value="Unassembled WGS sequence"/>
</dbReference>
<keyword evidence="3" id="KW-1185">Reference proteome</keyword>
<evidence type="ECO:0000313" key="3">
    <source>
        <dbReference type="Proteomes" id="UP000266723"/>
    </source>
</evidence>
<dbReference type="EMBL" id="QGKV02002055">
    <property type="protein sequence ID" value="KAF3492793.1"/>
    <property type="molecule type" value="Genomic_DNA"/>
</dbReference>
<feature type="compositionally biased region" description="Basic and acidic residues" evidence="1">
    <location>
        <begin position="53"/>
        <end position="63"/>
    </location>
</feature>
<feature type="region of interest" description="Disordered" evidence="1">
    <location>
        <begin position="49"/>
        <end position="82"/>
    </location>
</feature>
<evidence type="ECO:0000256" key="1">
    <source>
        <dbReference type="SAM" id="MobiDB-lite"/>
    </source>
</evidence>
<name>A0ABQ7A542_BRACR</name>
<sequence>MSSRRVNSCESERVRGQNGSVGAEQICSGDVSEALTEVLSEEIRLPRAPASGEGKDLGGEKSVVHTSLNSPNCSGGGGARSSFKESEGYWIVRSRKIRTALLIWSGISSRAGARFLLSEICWSAMPSLRWLLRMLRLNSSIFGNMEGSPYRKFSISRRKGGDPGTGPGKLHSGEPGFLLAGILGTGVPSSGDPEAGVLPGRRPPLMGVPLGLLAIEARAEGYSSGYSFQGRTLD</sequence>
<protein>
    <submittedName>
        <fullName evidence="2">Uncharacterized protein</fullName>
    </submittedName>
</protein>
<reference evidence="2 3" key="1">
    <citation type="journal article" date="2020" name="BMC Genomics">
        <title>Intraspecific diversification of the crop wild relative Brassica cretica Lam. using demographic model selection.</title>
        <authorList>
            <person name="Kioukis A."/>
            <person name="Michalopoulou V.A."/>
            <person name="Briers L."/>
            <person name="Pirintsos S."/>
            <person name="Studholme D.J."/>
            <person name="Pavlidis P."/>
            <person name="Sarris P.F."/>
        </authorList>
    </citation>
    <scope>NUCLEOTIDE SEQUENCE [LARGE SCALE GENOMIC DNA]</scope>
    <source>
        <strain evidence="3">cv. PFS-1207/04</strain>
    </source>
</reference>
<accession>A0ABQ7A542</accession>
<feature type="compositionally biased region" description="Polar residues" evidence="1">
    <location>
        <begin position="64"/>
        <end position="73"/>
    </location>
</feature>
<organism evidence="2 3">
    <name type="scientific">Brassica cretica</name>
    <name type="common">Mustard</name>
    <dbReference type="NCBI Taxonomy" id="69181"/>
    <lineage>
        <taxon>Eukaryota</taxon>
        <taxon>Viridiplantae</taxon>
        <taxon>Streptophyta</taxon>
        <taxon>Embryophyta</taxon>
        <taxon>Tracheophyta</taxon>
        <taxon>Spermatophyta</taxon>
        <taxon>Magnoliopsida</taxon>
        <taxon>eudicotyledons</taxon>
        <taxon>Gunneridae</taxon>
        <taxon>Pentapetalae</taxon>
        <taxon>rosids</taxon>
        <taxon>malvids</taxon>
        <taxon>Brassicales</taxon>
        <taxon>Brassicaceae</taxon>
        <taxon>Brassiceae</taxon>
        <taxon>Brassica</taxon>
    </lineage>
</organism>
<gene>
    <name evidence="2" type="ORF">DY000_02052660</name>
</gene>